<protein>
    <submittedName>
        <fullName evidence="2">Uncharacterized protein</fullName>
    </submittedName>
</protein>
<dbReference type="EMBL" id="JBBWWQ010000011">
    <property type="protein sequence ID" value="KAK8935071.1"/>
    <property type="molecule type" value="Genomic_DNA"/>
</dbReference>
<dbReference type="Pfam" id="PF05056">
    <property type="entry name" value="DUF674"/>
    <property type="match status" value="1"/>
</dbReference>
<keyword evidence="1" id="KW-0732">Signal</keyword>
<comment type="caution">
    <text evidence="2">The sequence shown here is derived from an EMBL/GenBank/DDBJ whole genome shotgun (WGS) entry which is preliminary data.</text>
</comment>
<feature type="signal peptide" evidence="1">
    <location>
        <begin position="1"/>
        <end position="23"/>
    </location>
</feature>
<keyword evidence="3" id="KW-1185">Reference proteome</keyword>
<gene>
    <name evidence="2" type="ORF">KSP39_PZI012911</name>
</gene>
<evidence type="ECO:0000256" key="1">
    <source>
        <dbReference type="SAM" id="SignalP"/>
    </source>
</evidence>
<evidence type="ECO:0000313" key="2">
    <source>
        <dbReference type="EMBL" id="KAK8935071.1"/>
    </source>
</evidence>
<accession>A0AAP0G326</accession>
<reference evidence="2 3" key="1">
    <citation type="journal article" date="2022" name="Nat. Plants">
        <title>Genomes of leafy and leafless Platanthera orchids illuminate the evolution of mycoheterotrophy.</title>
        <authorList>
            <person name="Li M.H."/>
            <person name="Liu K.W."/>
            <person name="Li Z."/>
            <person name="Lu H.C."/>
            <person name="Ye Q.L."/>
            <person name="Zhang D."/>
            <person name="Wang J.Y."/>
            <person name="Li Y.F."/>
            <person name="Zhong Z.M."/>
            <person name="Liu X."/>
            <person name="Yu X."/>
            <person name="Liu D.K."/>
            <person name="Tu X.D."/>
            <person name="Liu B."/>
            <person name="Hao Y."/>
            <person name="Liao X.Y."/>
            <person name="Jiang Y.T."/>
            <person name="Sun W.H."/>
            <person name="Chen J."/>
            <person name="Chen Y.Q."/>
            <person name="Ai Y."/>
            <person name="Zhai J.W."/>
            <person name="Wu S.S."/>
            <person name="Zhou Z."/>
            <person name="Hsiao Y.Y."/>
            <person name="Wu W.L."/>
            <person name="Chen Y.Y."/>
            <person name="Lin Y.F."/>
            <person name="Hsu J.L."/>
            <person name="Li C.Y."/>
            <person name="Wang Z.W."/>
            <person name="Zhao X."/>
            <person name="Zhong W.Y."/>
            <person name="Ma X.K."/>
            <person name="Ma L."/>
            <person name="Huang J."/>
            <person name="Chen G.Z."/>
            <person name="Huang M.Z."/>
            <person name="Huang L."/>
            <person name="Peng D.H."/>
            <person name="Luo Y.B."/>
            <person name="Zou S.Q."/>
            <person name="Chen S.P."/>
            <person name="Lan S."/>
            <person name="Tsai W.C."/>
            <person name="Van de Peer Y."/>
            <person name="Liu Z.J."/>
        </authorList>
    </citation>
    <scope>NUCLEOTIDE SEQUENCE [LARGE SCALE GENOMIC DNA]</scope>
    <source>
        <strain evidence="2">Lor287</strain>
    </source>
</reference>
<name>A0AAP0G326_9ASPA</name>
<dbReference type="Proteomes" id="UP001418222">
    <property type="component" value="Unassembled WGS sequence"/>
</dbReference>
<proteinExistence type="predicted"/>
<organism evidence="2 3">
    <name type="scientific">Platanthera zijinensis</name>
    <dbReference type="NCBI Taxonomy" id="2320716"/>
    <lineage>
        <taxon>Eukaryota</taxon>
        <taxon>Viridiplantae</taxon>
        <taxon>Streptophyta</taxon>
        <taxon>Embryophyta</taxon>
        <taxon>Tracheophyta</taxon>
        <taxon>Spermatophyta</taxon>
        <taxon>Magnoliopsida</taxon>
        <taxon>Liliopsida</taxon>
        <taxon>Asparagales</taxon>
        <taxon>Orchidaceae</taxon>
        <taxon>Orchidoideae</taxon>
        <taxon>Orchideae</taxon>
        <taxon>Orchidinae</taxon>
        <taxon>Platanthera</taxon>
    </lineage>
</organism>
<dbReference type="PANTHER" id="PTHR33103">
    <property type="entry name" value="OS01G0153900 PROTEIN"/>
    <property type="match status" value="1"/>
</dbReference>
<evidence type="ECO:0000313" key="3">
    <source>
        <dbReference type="Proteomes" id="UP001418222"/>
    </source>
</evidence>
<feature type="chain" id="PRO_5042964713" evidence="1">
    <location>
        <begin position="24"/>
        <end position="304"/>
    </location>
</feature>
<dbReference type="AlphaFoldDB" id="A0AAP0G326"/>
<dbReference type="InterPro" id="IPR007750">
    <property type="entry name" value="DUF674"/>
</dbReference>
<sequence>MISARKLLQILHLLKCCLISCDTLLSDTFLDNKETINRTQPPEIIRSPVQGTQAVEEESSSPTDTIILKLLVSKIDKKFILAETNEEFVDFLFSILCVPVGCIVMLSNCQINFGCFENIQKSVASLSAADCIENRDMVNMLASPKSPPFSTIKNRQLIKSLESSPEILHSCSKFPNCDFDARIEIDMANFSKYNCRINRHYVSDVSLHDPKQYPASESKTGFLNKSAYVISDDLNIKPLSGISVASNFLNGAVESVVELITVEIGLQQVWISLHNLNGTCSAQSFHDFEDSVHGCFSEKPGKGA</sequence>